<reference evidence="3" key="2">
    <citation type="journal article" date="2024" name="Plant">
        <title>Genomic evolution and insights into agronomic trait innovations of Sesamum species.</title>
        <authorList>
            <person name="Miao H."/>
            <person name="Wang L."/>
            <person name="Qu L."/>
            <person name="Liu H."/>
            <person name="Sun Y."/>
            <person name="Le M."/>
            <person name="Wang Q."/>
            <person name="Wei S."/>
            <person name="Zheng Y."/>
            <person name="Lin W."/>
            <person name="Duan Y."/>
            <person name="Cao H."/>
            <person name="Xiong S."/>
            <person name="Wang X."/>
            <person name="Wei L."/>
            <person name="Li C."/>
            <person name="Ma Q."/>
            <person name="Ju M."/>
            <person name="Zhao R."/>
            <person name="Li G."/>
            <person name="Mu C."/>
            <person name="Tian Q."/>
            <person name="Mei H."/>
            <person name="Zhang T."/>
            <person name="Gao T."/>
            <person name="Zhang H."/>
        </authorList>
    </citation>
    <scope>NUCLEOTIDE SEQUENCE</scope>
    <source>
        <strain evidence="3">K16</strain>
    </source>
</reference>
<gene>
    <name evidence="3" type="ORF">Sango_1132900</name>
</gene>
<organism evidence="3 4">
    <name type="scientific">Sesamum angolense</name>
    <dbReference type="NCBI Taxonomy" id="2727404"/>
    <lineage>
        <taxon>Eukaryota</taxon>
        <taxon>Viridiplantae</taxon>
        <taxon>Streptophyta</taxon>
        <taxon>Embryophyta</taxon>
        <taxon>Tracheophyta</taxon>
        <taxon>Spermatophyta</taxon>
        <taxon>Magnoliopsida</taxon>
        <taxon>eudicotyledons</taxon>
        <taxon>Gunneridae</taxon>
        <taxon>Pentapetalae</taxon>
        <taxon>asterids</taxon>
        <taxon>lamiids</taxon>
        <taxon>Lamiales</taxon>
        <taxon>Pedaliaceae</taxon>
        <taxon>Sesamum</taxon>
    </lineage>
</organism>
<evidence type="ECO:0000313" key="3">
    <source>
        <dbReference type="EMBL" id="KAK4400268.1"/>
    </source>
</evidence>
<dbReference type="Proteomes" id="UP001289374">
    <property type="component" value="Unassembled WGS sequence"/>
</dbReference>
<evidence type="ECO:0000313" key="4">
    <source>
        <dbReference type="Proteomes" id="UP001289374"/>
    </source>
</evidence>
<keyword evidence="4" id="KW-1185">Reference proteome</keyword>
<keyword evidence="2" id="KW-0560">Oxidoreductase</keyword>
<name>A0AAE1WV44_9LAMI</name>
<dbReference type="GO" id="GO:0016491">
    <property type="term" value="F:oxidoreductase activity"/>
    <property type="evidence" value="ECO:0007669"/>
    <property type="project" value="UniProtKB-KW"/>
</dbReference>
<comment type="similarity">
    <text evidence="1">Belongs to the short-chain dehydrogenases/reductases (SDR) family.</text>
</comment>
<dbReference type="Gene3D" id="3.40.50.720">
    <property type="entry name" value="NAD(P)-binding Rossmann-like Domain"/>
    <property type="match status" value="1"/>
</dbReference>
<dbReference type="PANTHER" id="PTHR24320">
    <property type="entry name" value="RETINOL DEHYDROGENASE"/>
    <property type="match status" value="1"/>
</dbReference>
<evidence type="ECO:0000256" key="1">
    <source>
        <dbReference type="ARBA" id="ARBA00006484"/>
    </source>
</evidence>
<evidence type="ECO:0000256" key="2">
    <source>
        <dbReference type="ARBA" id="ARBA00023002"/>
    </source>
</evidence>
<dbReference type="PANTHER" id="PTHR24320:SF114">
    <property type="entry name" value="OS03G0115700 PROTEIN"/>
    <property type="match status" value="1"/>
</dbReference>
<dbReference type="AlphaFoldDB" id="A0AAE1WV44"/>
<protein>
    <submittedName>
        <fullName evidence="3">Uncharacterized protein</fullName>
    </submittedName>
</protein>
<proteinExistence type="inferred from homology"/>
<dbReference type="EMBL" id="JACGWL010000006">
    <property type="protein sequence ID" value="KAK4400268.1"/>
    <property type="molecule type" value="Genomic_DNA"/>
</dbReference>
<accession>A0AAE1WV44</accession>
<reference evidence="3" key="1">
    <citation type="submission" date="2020-06" db="EMBL/GenBank/DDBJ databases">
        <authorList>
            <person name="Li T."/>
            <person name="Hu X."/>
            <person name="Zhang T."/>
            <person name="Song X."/>
            <person name="Zhang H."/>
            <person name="Dai N."/>
            <person name="Sheng W."/>
            <person name="Hou X."/>
            <person name="Wei L."/>
        </authorList>
    </citation>
    <scope>NUCLEOTIDE SEQUENCE</scope>
    <source>
        <strain evidence="3">K16</strain>
        <tissue evidence="3">Leaf</tissue>
    </source>
</reference>
<sequence>MIETAAKTGVQGRIVNVSSSIHSWFSGDIIRYLALITKNKSEYDGTRAYALSKLANVLHTNELSRRLTASSGDDLLCGHKPKSGEREWEILFGLQRSIDVEIGIQLSRSCEVMGSLRGDGLGRSPPFISRPSILAS</sequence>
<comment type="caution">
    <text evidence="3">The sequence shown here is derived from an EMBL/GenBank/DDBJ whole genome shotgun (WGS) entry which is preliminary data.</text>
</comment>